<accession>A0A1S2LPK6</accession>
<dbReference type="Proteomes" id="UP000180098">
    <property type="component" value="Unassembled WGS sequence"/>
</dbReference>
<comment type="caution">
    <text evidence="1">The sequence shown here is derived from an EMBL/GenBank/DDBJ whole genome shotgun (WGS) entry which is preliminary data.</text>
</comment>
<organism evidence="1 2">
    <name type="scientific">Anaerobacillus arseniciselenatis</name>
    <dbReference type="NCBI Taxonomy" id="85682"/>
    <lineage>
        <taxon>Bacteria</taxon>
        <taxon>Bacillati</taxon>
        <taxon>Bacillota</taxon>
        <taxon>Bacilli</taxon>
        <taxon>Bacillales</taxon>
        <taxon>Bacillaceae</taxon>
        <taxon>Anaerobacillus</taxon>
    </lineage>
</organism>
<sequence length="78" mass="9379">MSKETFEIFETAELPEQIDHVQKAVDQYIQENGEEPIIPGNPYRKISYFLIRHYLSIEPEIELYLDKQDKMVTHRRPE</sequence>
<dbReference type="EMBL" id="MLQQ01000008">
    <property type="protein sequence ID" value="OIJ14306.1"/>
    <property type="molecule type" value="Genomic_DNA"/>
</dbReference>
<dbReference type="AlphaFoldDB" id="A0A1S2LPK6"/>
<reference evidence="1 2" key="1">
    <citation type="submission" date="2016-10" db="EMBL/GenBank/DDBJ databases">
        <title>Draft genome sequences of four alkaliphilic bacteria belonging to the Anaerobacillus genus.</title>
        <authorList>
            <person name="Bassil N.M."/>
            <person name="Lloyd J.R."/>
        </authorList>
    </citation>
    <scope>NUCLEOTIDE SEQUENCE [LARGE SCALE GENOMIC DNA]</scope>
    <source>
        <strain evidence="1 2">DSM 15340</strain>
    </source>
</reference>
<evidence type="ECO:0000313" key="2">
    <source>
        <dbReference type="Proteomes" id="UP000180098"/>
    </source>
</evidence>
<keyword evidence="2" id="KW-1185">Reference proteome</keyword>
<dbReference type="OrthoDB" id="2352834at2"/>
<protein>
    <submittedName>
        <fullName evidence="1">Uncharacterized protein</fullName>
    </submittedName>
</protein>
<dbReference type="Pfam" id="PF13075">
    <property type="entry name" value="DUF3939"/>
    <property type="match status" value="1"/>
</dbReference>
<evidence type="ECO:0000313" key="1">
    <source>
        <dbReference type="EMBL" id="OIJ14306.1"/>
    </source>
</evidence>
<gene>
    <name evidence="1" type="ORF">BKP35_07005</name>
</gene>
<name>A0A1S2LPK6_9BACI</name>
<dbReference type="InterPro" id="IPR025071">
    <property type="entry name" value="DUF3939"/>
</dbReference>
<proteinExistence type="predicted"/>
<dbReference type="RefSeq" id="WP_071312662.1">
    <property type="nucleotide sequence ID" value="NZ_MLQQ01000008.1"/>
</dbReference>